<dbReference type="AlphaFoldDB" id="A0A9Q8MU94"/>
<dbReference type="GeneID" id="58107610"/>
<organism evidence="2 4">
    <name type="scientific">Apilactobacillus micheneri</name>
    <dbReference type="NCBI Taxonomy" id="1899430"/>
    <lineage>
        <taxon>Bacteria</taxon>
        <taxon>Bacillati</taxon>
        <taxon>Bacillota</taxon>
        <taxon>Bacilli</taxon>
        <taxon>Lactobacillales</taxon>
        <taxon>Lactobacillaceae</taxon>
        <taxon>Apilactobacillus</taxon>
    </lineage>
</organism>
<accession>A0A9Q8MU94</accession>
<evidence type="ECO:0000313" key="2">
    <source>
        <dbReference type="EMBL" id="TPR46033.1"/>
    </source>
</evidence>
<dbReference type="EMBL" id="QUBG01000001">
    <property type="protein sequence ID" value="TPR46033.1"/>
    <property type="molecule type" value="Genomic_DNA"/>
</dbReference>
<keyword evidence="3" id="KW-1185">Reference proteome</keyword>
<dbReference type="Proteomes" id="UP000777560">
    <property type="component" value="Unassembled WGS sequence"/>
</dbReference>
<name>A0A9Q8MU94_9LACO</name>
<protein>
    <submittedName>
        <fullName evidence="2">Uncharacterized protein</fullName>
    </submittedName>
</protein>
<dbReference type="EMBL" id="QUAV01000003">
    <property type="protein sequence ID" value="TPR24695.1"/>
    <property type="molecule type" value="Genomic_DNA"/>
</dbReference>
<evidence type="ECO:0000313" key="3">
    <source>
        <dbReference type="Proteomes" id="UP000777560"/>
    </source>
</evidence>
<comment type="caution">
    <text evidence="2">The sequence shown here is derived from an EMBL/GenBank/DDBJ whole genome shotgun (WGS) entry which is preliminary data.</text>
</comment>
<evidence type="ECO:0000313" key="1">
    <source>
        <dbReference type="EMBL" id="TPR24695.1"/>
    </source>
</evidence>
<proteinExistence type="predicted"/>
<gene>
    <name evidence="1" type="ORF">DY114_05300</name>
    <name evidence="2" type="ORF">DY130_00540</name>
</gene>
<dbReference type="Proteomes" id="UP000784700">
    <property type="component" value="Unassembled WGS sequence"/>
</dbReference>
<sequence>MSEKLFKFDQLSEQSQENSVKGFSKFFVKMYRDRNMELISQDINNSFLWDIDREVYRNRFESIEHAAKDTVKYCSRNYREILKDLDINFLANGTSELPWEDWYQTKYDKVPAGL</sequence>
<dbReference type="RefSeq" id="WP_140925969.1">
    <property type="nucleotide sequence ID" value="NZ_QUAU01000003.1"/>
</dbReference>
<evidence type="ECO:0000313" key="4">
    <source>
        <dbReference type="Proteomes" id="UP000784700"/>
    </source>
</evidence>
<reference evidence="2 3" key="1">
    <citation type="submission" date="2018-08" db="EMBL/GenBank/DDBJ databases">
        <title>Comparative genomics of wild bee and flower associated Lactobacillus reveals potential adaptation to the bee host.</title>
        <authorList>
            <person name="Vuong H.Q."/>
            <person name="Mcfrederick Q.S."/>
        </authorList>
    </citation>
    <scope>NUCLEOTIDE SEQUENCE</scope>
    <source>
        <strain evidence="1 3">HV_13</strain>
        <strain evidence="2">HV_63</strain>
    </source>
</reference>